<dbReference type="Proteomes" id="UP000460949">
    <property type="component" value="Unassembled WGS sequence"/>
</dbReference>
<accession>A0A845DW91</accession>
<dbReference type="CDD" id="cd04301">
    <property type="entry name" value="NAT_SF"/>
    <property type="match status" value="1"/>
</dbReference>
<dbReference type="GO" id="GO:0016747">
    <property type="term" value="F:acyltransferase activity, transferring groups other than amino-acyl groups"/>
    <property type="evidence" value="ECO:0007669"/>
    <property type="project" value="InterPro"/>
</dbReference>
<dbReference type="SUPFAM" id="SSF55729">
    <property type="entry name" value="Acyl-CoA N-acyltransferases (Nat)"/>
    <property type="match status" value="1"/>
</dbReference>
<evidence type="ECO:0000313" key="2">
    <source>
        <dbReference type="EMBL" id="MYL21676.1"/>
    </source>
</evidence>
<feature type="domain" description="N-acetyltransferase" evidence="1">
    <location>
        <begin position="1"/>
        <end position="154"/>
    </location>
</feature>
<dbReference type="Pfam" id="PF13673">
    <property type="entry name" value="Acetyltransf_10"/>
    <property type="match status" value="1"/>
</dbReference>
<dbReference type="InterPro" id="IPR000182">
    <property type="entry name" value="GNAT_dom"/>
</dbReference>
<dbReference type="EMBL" id="WMET01000006">
    <property type="protein sequence ID" value="MYL21676.1"/>
    <property type="molecule type" value="Genomic_DNA"/>
</dbReference>
<dbReference type="PANTHER" id="PTHR43451:SF1">
    <property type="entry name" value="ACETYLTRANSFERASE"/>
    <property type="match status" value="1"/>
</dbReference>
<dbReference type="PROSITE" id="PS51186">
    <property type="entry name" value="GNAT"/>
    <property type="match status" value="1"/>
</dbReference>
<evidence type="ECO:0000313" key="3">
    <source>
        <dbReference type="Proteomes" id="UP000460949"/>
    </source>
</evidence>
<protein>
    <submittedName>
        <fullName evidence="2">GNAT family N-acetyltransferase</fullName>
    </submittedName>
</protein>
<dbReference type="AlphaFoldDB" id="A0A845DW91"/>
<dbReference type="PANTHER" id="PTHR43451">
    <property type="entry name" value="ACETYLTRANSFERASE (GNAT) FAMILY PROTEIN"/>
    <property type="match status" value="1"/>
</dbReference>
<keyword evidence="2" id="KW-0808">Transferase</keyword>
<dbReference type="InterPro" id="IPR052564">
    <property type="entry name" value="N-acetyltrans/Recomb-assoc"/>
</dbReference>
<proteinExistence type="predicted"/>
<comment type="caution">
    <text evidence="2">The sequence shown here is derived from an EMBL/GenBank/DDBJ whole genome shotgun (WGS) entry which is preliminary data.</text>
</comment>
<dbReference type="Gene3D" id="3.40.630.30">
    <property type="match status" value="1"/>
</dbReference>
<reference evidence="2 3" key="1">
    <citation type="submission" date="2019-11" db="EMBL/GenBank/DDBJ databases">
        <title>Genome sequences of 17 halophilic strains isolated from different environments.</title>
        <authorList>
            <person name="Furrow R.E."/>
        </authorList>
    </citation>
    <scope>NUCLEOTIDE SEQUENCE [LARGE SCALE GENOMIC DNA]</scope>
    <source>
        <strain evidence="2 3">22511_23_Filter</strain>
    </source>
</reference>
<evidence type="ECO:0000259" key="1">
    <source>
        <dbReference type="PROSITE" id="PS51186"/>
    </source>
</evidence>
<name>A0A845DW91_9BACI</name>
<dbReference type="InterPro" id="IPR016181">
    <property type="entry name" value="Acyl_CoA_acyltransferase"/>
</dbReference>
<sequence length="156" mass="17466">MQIRRMDHKDTEEVICLMVRAIMGIPGHVYTDAQKKAWAGAVSMNTNLSARLLNGYTLLAVEQRKIIAMATLTDGDVIDFLYVSPEEQRSKKASILLERLERKAASMGAVNLHTEASFAAVPFFVKNGYKQVHQQEKTLGGTLIKNVRMCKKVNNE</sequence>
<organism evidence="2 3">
    <name type="scientific">Halobacillus litoralis</name>
    <dbReference type="NCBI Taxonomy" id="45668"/>
    <lineage>
        <taxon>Bacteria</taxon>
        <taxon>Bacillati</taxon>
        <taxon>Bacillota</taxon>
        <taxon>Bacilli</taxon>
        <taxon>Bacillales</taxon>
        <taxon>Bacillaceae</taxon>
        <taxon>Halobacillus</taxon>
    </lineage>
</organism>
<gene>
    <name evidence="2" type="ORF">GLW04_17395</name>
</gene>